<dbReference type="PANTHER" id="PTHR33744:SF1">
    <property type="entry name" value="DNA-BINDING TRANSCRIPTIONAL ACTIVATOR ADER"/>
    <property type="match status" value="1"/>
</dbReference>
<evidence type="ECO:0000313" key="4">
    <source>
        <dbReference type="EMBL" id="MFC7391783.1"/>
    </source>
</evidence>
<accession>A0ABW2PQU2</accession>
<dbReference type="Gene3D" id="1.10.10.2840">
    <property type="entry name" value="PucR C-terminal helix-turn-helix domain"/>
    <property type="match status" value="1"/>
</dbReference>
<dbReference type="EMBL" id="JBHTCO010000002">
    <property type="protein sequence ID" value="MFC7391783.1"/>
    <property type="molecule type" value="Genomic_DNA"/>
</dbReference>
<evidence type="ECO:0000259" key="2">
    <source>
        <dbReference type="Pfam" id="PF13556"/>
    </source>
</evidence>
<organism evidence="4 5">
    <name type="scientific">Scopulibacillus cellulosilyticus</name>
    <dbReference type="NCBI Taxonomy" id="2665665"/>
    <lineage>
        <taxon>Bacteria</taxon>
        <taxon>Bacillati</taxon>
        <taxon>Bacillota</taxon>
        <taxon>Bacilli</taxon>
        <taxon>Bacillales</taxon>
        <taxon>Sporolactobacillaceae</taxon>
        <taxon>Scopulibacillus</taxon>
    </lineage>
</organism>
<dbReference type="PANTHER" id="PTHR33744">
    <property type="entry name" value="CARBOHYDRATE DIACID REGULATOR"/>
    <property type="match status" value="1"/>
</dbReference>
<dbReference type="InterPro" id="IPR042070">
    <property type="entry name" value="PucR_C-HTH_sf"/>
</dbReference>
<dbReference type="InterPro" id="IPR051448">
    <property type="entry name" value="CdaR-like_regulators"/>
</dbReference>
<reference evidence="5" key="1">
    <citation type="journal article" date="2019" name="Int. J. Syst. Evol. Microbiol.">
        <title>The Global Catalogue of Microorganisms (GCM) 10K type strain sequencing project: providing services to taxonomists for standard genome sequencing and annotation.</title>
        <authorList>
            <consortium name="The Broad Institute Genomics Platform"/>
            <consortium name="The Broad Institute Genome Sequencing Center for Infectious Disease"/>
            <person name="Wu L."/>
            <person name="Ma J."/>
        </authorList>
    </citation>
    <scope>NUCLEOTIDE SEQUENCE [LARGE SCALE GENOMIC DNA]</scope>
    <source>
        <strain evidence="5">CGMCC 1.16305</strain>
    </source>
</reference>
<feature type="domain" description="PucR C-terminal helix-turn-helix" evidence="2">
    <location>
        <begin position="344"/>
        <end position="399"/>
    </location>
</feature>
<dbReference type="InterPro" id="IPR025736">
    <property type="entry name" value="PucR_C-HTH_dom"/>
</dbReference>
<dbReference type="RefSeq" id="WP_380963118.1">
    <property type="nucleotide sequence ID" value="NZ_JBHTCO010000002.1"/>
</dbReference>
<feature type="domain" description="CdaR GGDEF-like" evidence="3">
    <location>
        <begin position="167"/>
        <end position="290"/>
    </location>
</feature>
<dbReference type="Pfam" id="PF13556">
    <property type="entry name" value="HTH_30"/>
    <property type="match status" value="1"/>
</dbReference>
<sequence length="407" mass="47520">MKNPFKISFESLEEFVDVVSQQLQCPITIEDANHRLLAYSTHDERTDPARIATIIGRRVPEKVINQLWKEGTIPALLKTKEPIRIKSMDEIGLGNRVAISIWKQDEVIGFIWALEIDKCLSENEMGLLKNAAEAGKNELLQLHVRKRKNENRSQEFFWQLLTGHLKVPETINEQFQALKITPSPCYAVIVFKFLHGITRKEEQQIYYLLKTSQHLKTMLHTVDFNQLILLVAVPKVDKPLDELNHFITSFTGKLLERYKITEVQVGASSIFEDYQQMKRAYQESLTVLSIKEKFSAETQSIFYYQKLGIYQLFDVILEKYKNEGYENQSLKKLHLYDKKHNSNLAKTLKVYLDNDTNISETTKELVIHPNTLTYRLKRISEIGDIDFKDPNQKMMLYLDGKLEKYLR</sequence>
<dbReference type="Proteomes" id="UP001596505">
    <property type="component" value="Unassembled WGS sequence"/>
</dbReference>
<protein>
    <submittedName>
        <fullName evidence="4">PucR family transcriptional regulator</fullName>
    </submittedName>
</protein>
<evidence type="ECO:0000259" key="3">
    <source>
        <dbReference type="Pfam" id="PF17853"/>
    </source>
</evidence>
<dbReference type="Pfam" id="PF17853">
    <property type="entry name" value="GGDEF_2"/>
    <property type="match status" value="1"/>
</dbReference>
<keyword evidence="5" id="KW-1185">Reference proteome</keyword>
<comment type="similarity">
    <text evidence="1">Belongs to the CdaR family.</text>
</comment>
<evidence type="ECO:0000256" key="1">
    <source>
        <dbReference type="ARBA" id="ARBA00006754"/>
    </source>
</evidence>
<evidence type="ECO:0000313" key="5">
    <source>
        <dbReference type="Proteomes" id="UP001596505"/>
    </source>
</evidence>
<gene>
    <name evidence="4" type="ORF">ACFQRG_02090</name>
</gene>
<dbReference type="InterPro" id="IPR041522">
    <property type="entry name" value="CdaR_GGDEF"/>
</dbReference>
<proteinExistence type="inferred from homology"/>
<name>A0ABW2PQU2_9BACL</name>
<comment type="caution">
    <text evidence="4">The sequence shown here is derived from an EMBL/GenBank/DDBJ whole genome shotgun (WGS) entry which is preliminary data.</text>
</comment>